<gene>
    <name evidence="3" type="ORF">SAMN04489797_1363</name>
</gene>
<dbReference type="STRING" id="1249933.SAMN04489797_1363"/>
<evidence type="ECO:0000313" key="3">
    <source>
        <dbReference type="EMBL" id="SDS32833.1"/>
    </source>
</evidence>
<evidence type="ECO:0000313" key="4">
    <source>
        <dbReference type="Proteomes" id="UP000198963"/>
    </source>
</evidence>
<accession>A0A1H1RAV6</accession>
<dbReference type="Pfam" id="PF14321">
    <property type="entry name" value="DUF4382"/>
    <property type="match status" value="1"/>
</dbReference>
<dbReference type="RefSeq" id="WP_157724026.1">
    <property type="nucleotide sequence ID" value="NZ_JBLXAG010000033.1"/>
</dbReference>
<dbReference type="InterPro" id="IPR025491">
    <property type="entry name" value="DUF4382"/>
</dbReference>
<name>A0A1H1RAV6_9FLAO</name>
<sequence length="188" mass="20944">MKHLHTLKVLVFTFIILTSTMSCSKEDTDNGNTSIAAVSVSLKSTTEDSNKVYLDIADVQIRVKEGTANDWVSLEAINTGAQNISALNNDAQLQLVDFVEIESAYVYEIRIVLGDNNFMDINQTLVSLDVTDKGSDTPSNLVHTAFEANHIYDIVLDLNLDESISYNASDNMMVLNPKLYTEIRQIEY</sequence>
<dbReference type="Proteomes" id="UP000198963">
    <property type="component" value="Chromosome I"/>
</dbReference>
<dbReference type="PROSITE" id="PS51257">
    <property type="entry name" value="PROKAR_LIPOPROTEIN"/>
    <property type="match status" value="1"/>
</dbReference>
<proteinExistence type="predicted"/>
<evidence type="ECO:0000256" key="1">
    <source>
        <dbReference type="SAM" id="SignalP"/>
    </source>
</evidence>
<feature type="signal peptide" evidence="1">
    <location>
        <begin position="1"/>
        <end position="24"/>
    </location>
</feature>
<keyword evidence="4" id="KW-1185">Reference proteome</keyword>
<dbReference type="EMBL" id="LT629774">
    <property type="protein sequence ID" value="SDS32833.1"/>
    <property type="molecule type" value="Genomic_DNA"/>
</dbReference>
<reference evidence="3 4" key="1">
    <citation type="submission" date="2016-10" db="EMBL/GenBank/DDBJ databases">
        <authorList>
            <person name="Varghese N."/>
            <person name="Submissions S."/>
        </authorList>
    </citation>
    <scope>NUCLEOTIDE SEQUENCE [LARGE SCALE GENOMIC DNA]</scope>
    <source>
        <strain evidence="3 4">RHA_55</strain>
    </source>
</reference>
<organism evidence="3 4">
    <name type="scientific">Winogradskyella sediminis</name>
    <dbReference type="NCBI Taxonomy" id="1382466"/>
    <lineage>
        <taxon>Bacteria</taxon>
        <taxon>Pseudomonadati</taxon>
        <taxon>Bacteroidota</taxon>
        <taxon>Flavobacteriia</taxon>
        <taxon>Flavobacteriales</taxon>
        <taxon>Flavobacteriaceae</taxon>
        <taxon>Winogradskyella</taxon>
    </lineage>
</organism>
<evidence type="ECO:0000259" key="2">
    <source>
        <dbReference type="Pfam" id="PF14321"/>
    </source>
</evidence>
<protein>
    <recommendedName>
        <fullName evidence="2">DUF4382 domain-containing protein</fullName>
    </recommendedName>
</protein>
<feature type="chain" id="PRO_5009258680" description="DUF4382 domain-containing protein" evidence="1">
    <location>
        <begin position="25"/>
        <end position="188"/>
    </location>
</feature>
<feature type="domain" description="DUF4382" evidence="2">
    <location>
        <begin position="38"/>
        <end position="175"/>
    </location>
</feature>
<dbReference type="AlphaFoldDB" id="A0A1H1RAV6"/>
<keyword evidence="1" id="KW-0732">Signal</keyword>